<dbReference type="Proteomes" id="UP000192907">
    <property type="component" value="Unassembled WGS sequence"/>
</dbReference>
<accession>A0A1Y6CFA4</accession>
<dbReference type="RefSeq" id="WP_132322809.1">
    <property type="nucleotide sequence ID" value="NZ_FWZT01000020.1"/>
</dbReference>
<proteinExistence type="predicted"/>
<protein>
    <recommendedName>
        <fullName evidence="4">Chemotaxis protein CheC</fullName>
    </recommendedName>
</protein>
<dbReference type="STRING" id="1513793.SAMN06296036_120104"/>
<dbReference type="SUPFAM" id="SSF103039">
    <property type="entry name" value="CheC-like"/>
    <property type="match status" value="1"/>
</dbReference>
<keyword evidence="3" id="KW-1185">Reference proteome</keyword>
<dbReference type="InterPro" id="IPR028976">
    <property type="entry name" value="CheC-like_sf"/>
</dbReference>
<reference evidence="3" key="1">
    <citation type="submission" date="2017-04" db="EMBL/GenBank/DDBJ databases">
        <authorList>
            <person name="Varghese N."/>
            <person name="Submissions S."/>
        </authorList>
    </citation>
    <scope>NUCLEOTIDE SEQUENCE [LARGE SCALE GENOMIC DNA]</scope>
    <source>
        <strain evidence="3">RKEM611</strain>
    </source>
</reference>
<dbReference type="OrthoDB" id="9812187at2"/>
<evidence type="ECO:0000256" key="1">
    <source>
        <dbReference type="ARBA" id="ARBA00022500"/>
    </source>
</evidence>
<dbReference type="Gene3D" id="3.40.1550.10">
    <property type="entry name" value="CheC-like"/>
    <property type="match status" value="1"/>
</dbReference>
<gene>
    <name evidence="2" type="ORF">SAMN06296036_120104</name>
</gene>
<organism evidence="2 3">
    <name type="scientific">Pseudobacteriovorax antillogorgiicola</name>
    <dbReference type="NCBI Taxonomy" id="1513793"/>
    <lineage>
        <taxon>Bacteria</taxon>
        <taxon>Pseudomonadati</taxon>
        <taxon>Bdellovibrionota</taxon>
        <taxon>Oligoflexia</taxon>
        <taxon>Oligoflexales</taxon>
        <taxon>Pseudobacteriovoracaceae</taxon>
        <taxon>Pseudobacteriovorax</taxon>
    </lineage>
</organism>
<dbReference type="AlphaFoldDB" id="A0A1Y6CFA4"/>
<evidence type="ECO:0000313" key="3">
    <source>
        <dbReference type="Proteomes" id="UP000192907"/>
    </source>
</evidence>
<dbReference type="GO" id="GO:0006935">
    <property type="term" value="P:chemotaxis"/>
    <property type="evidence" value="ECO:0007669"/>
    <property type="project" value="UniProtKB-KW"/>
</dbReference>
<name>A0A1Y6CFA4_9BACT</name>
<evidence type="ECO:0008006" key="4">
    <source>
        <dbReference type="Google" id="ProtNLM"/>
    </source>
</evidence>
<dbReference type="EMBL" id="FWZT01000020">
    <property type="protein sequence ID" value="SMF60182.1"/>
    <property type="molecule type" value="Genomic_DNA"/>
</dbReference>
<sequence>MDSLEKFSWDDVRKHLGVGIQKASHTLDAMITEPMAIEIQESDFTHYQDIGTAFYGVPVGVVISSFEGPVSGQALAIFNDQAAQYLLSSLVPTIEAPYPERDALKESILIEVGNIIFKSLMSTIVKRGGRKFSYRIPEVQTEGHFEPDTLNKFGSFTDLNSILVETKLVSGPYSFGNIAILIQFENVDGWLSHWKESLDVRLA</sequence>
<evidence type="ECO:0000313" key="2">
    <source>
        <dbReference type="EMBL" id="SMF60182.1"/>
    </source>
</evidence>
<keyword evidence="1" id="KW-0145">Chemotaxis</keyword>